<evidence type="ECO:0000256" key="1">
    <source>
        <dbReference type="ARBA" id="ARBA00004651"/>
    </source>
</evidence>
<dbReference type="InterPro" id="IPR050366">
    <property type="entry name" value="BP-dependent_transpt_permease"/>
</dbReference>
<comment type="similarity">
    <text evidence="7">Belongs to the binding-protein-dependent transport system permease family.</text>
</comment>
<dbReference type="CDD" id="cd06261">
    <property type="entry name" value="TM_PBP2"/>
    <property type="match status" value="1"/>
</dbReference>
<evidence type="ECO:0000256" key="7">
    <source>
        <dbReference type="RuleBase" id="RU363032"/>
    </source>
</evidence>
<feature type="transmembrane region" description="Helical" evidence="7">
    <location>
        <begin position="166"/>
        <end position="185"/>
    </location>
</feature>
<dbReference type="GO" id="GO:0055085">
    <property type="term" value="P:transmembrane transport"/>
    <property type="evidence" value="ECO:0007669"/>
    <property type="project" value="InterPro"/>
</dbReference>
<dbReference type="InterPro" id="IPR035906">
    <property type="entry name" value="MetI-like_sf"/>
</dbReference>
<comment type="subcellular location">
    <subcellularLocation>
        <location evidence="1 7">Cell membrane</location>
        <topology evidence="1 7">Multi-pass membrane protein</topology>
    </subcellularLocation>
</comment>
<accession>A0A831TFK2</accession>
<feature type="domain" description="ABC transmembrane type-1" evidence="9">
    <location>
        <begin position="103"/>
        <end position="292"/>
    </location>
</feature>
<organism evidence="10">
    <name type="scientific">Thermorudis peleae</name>
    <dbReference type="NCBI Taxonomy" id="1382356"/>
    <lineage>
        <taxon>Bacteria</taxon>
        <taxon>Pseudomonadati</taxon>
        <taxon>Thermomicrobiota</taxon>
        <taxon>Thermomicrobia</taxon>
        <taxon>Thermomicrobia incertae sedis</taxon>
        <taxon>Thermorudis</taxon>
    </lineage>
</organism>
<keyword evidence="5 7" id="KW-1133">Transmembrane helix</keyword>
<keyword evidence="4 7" id="KW-0812">Transmembrane</keyword>
<feature type="transmembrane region" description="Helical" evidence="7">
    <location>
        <begin position="138"/>
        <end position="160"/>
    </location>
</feature>
<evidence type="ECO:0000256" key="2">
    <source>
        <dbReference type="ARBA" id="ARBA00022448"/>
    </source>
</evidence>
<dbReference type="GO" id="GO:0005886">
    <property type="term" value="C:plasma membrane"/>
    <property type="evidence" value="ECO:0007669"/>
    <property type="project" value="UniProtKB-SubCell"/>
</dbReference>
<evidence type="ECO:0000256" key="6">
    <source>
        <dbReference type="ARBA" id="ARBA00023136"/>
    </source>
</evidence>
<keyword evidence="3" id="KW-1003">Cell membrane</keyword>
<reference evidence="10" key="1">
    <citation type="journal article" date="2020" name="mSystems">
        <title>Genome- and Community-Level Interaction Insights into Carbon Utilization and Element Cycling Functions of Hydrothermarchaeota in Hydrothermal Sediment.</title>
        <authorList>
            <person name="Zhou Z."/>
            <person name="Liu Y."/>
            <person name="Xu W."/>
            <person name="Pan J."/>
            <person name="Luo Z.H."/>
            <person name="Li M."/>
        </authorList>
    </citation>
    <scope>NUCLEOTIDE SEQUENCE [LARGE SCALE GENOMIC DNA]</scope>
    <source>
        <strain evidence="10">SpSt-210</strain>
    </source>
</reference>
<keyword evidence="2 7" id="KW-0813">Transport</keyword>
<feature type="transmembrane region" description="Helical" evidence="7">
    <location>
        <begin position="269"/>
        <end position="295"/>
    </location>
</feature>
<evidence type="ECO:0000313" key="10">
    <source>
        <dbReference type="EMBL" id="HEG91085.1"/>
    </source>
</evidence>
<evidence type="ECO:0000256" key="5">
    <source>
        <dbReference type="ARBA" id="ARBA00022989"/>
    </source>
</evidence>
<proteinExistence type="inferred from homology"/>
<dbReference type="Gene3D" id="1.10.3720.10">
    <property type="entry name" value="MetI-like"/>
    <property type="match status" value="1"/>
</dbReference>
<dbReference type="PANTHER" id="PTHR43386">
    <property type="entry name" value="OLIGOPEPTIDE TRANSPORT SYSTEM PERMEASE PROTEIN APPC"/>
    <property type="match status" value="1"/>
</dbReference>
<feature type="transmembrane region" description="Helical" evidence="7">
    <location>
        <begin position="220"/>
        <end position="249"/>
    </location>
</feature>
<dbReference type="Pfam" id="PF00528">
    <property type="entry name" value="BPD_transp_1"/>
    <property type="match status" value="1"/>
</dbReference>
<keyword evidence="6 7" id="KW-0472">Membrane</keyword>
<dbReference type="SUPFAM" id="SSF161098">
    <property type="entry name" value="MetI-like"/>
    <property type="match status" value="1"/>
</dbReference>
<dbReference type="PANTHER" id="PTHR43386:SF26">
    <property type="entry name" value="ABC TRANSPORTER PERMEASE PROTEIN"/>
    <property type="match status" value="1"/>
</dbReference>
<feature type="transmembrane region" description="Helical" evidence="7">
    <location>
        <begin position="106"/>
        <end position="131"/>
    </location>
</feature>
<dbReference type="EMBL" id="DSIY01000160">
    <property type="protein sequence ID" value="HEG91085.1"/>
    <property type="molecule type" value="Genomic_DNA"/>
</dbReference>
<dbReference type="AlphaFoldDB" id="A0A831TFK2"/>
<protein>
    <submittedName>
        <fullName evidence="10">ABC transporter permease</fullName>
    </submittedName>
</protein>
<evidence type="ECO:0000256" key="3">
    <source>
        <dbReference type="ARBA" id="ARBA00022475"/>
    </source>
</evidence>
<dbReference type="InterPro" id="IPR025966">
    <property type="entry name" value="OppC_N"/>
</dbReference>
<dbReference type="PROSITE" id="PS50928">
    <property type="entry name" value="ABC_TM1"/>
    <property type="match status" value="1"/>
</dbReference>
<name>A0A831TFK2_9BACT</name>
<dbReference type="InterPro" id="IPR000515">
    <property type="entry name" value="MetI-like"/>
</dbReference>
<feature type="compositionally biased region" description="Basic and acidic residues" evidence="8">
    <location>
        <begin position="1"/>
        <end position="14"/>
    </location>
</feature>
<feature type="region of interest" description="Disordered" evidence="8">
    <location>
        <begin position="1"/>
        <end position="22"/>
    </location>
</feature>
<evidence type="ECO:0000256" key="8">
    <source>
        <dbReference type="SAM" id="MobiDB-lite"/>
    </source>
</evidence>
<sequence length="306" mass="33114">MSEVSTSRRLEVVSESKAGPVDSRRSRSRHIRIPLHVWVSFIILGAFTVSAAAAPWLAPHDPISPNLMARNRPPFWMASGETEYLLGTDQLGYDLLSRTLFGARPALTIGLSAAAIGLLLGTLAGMVAGYYRGLVDHAVMLLAEAQLASPFLVVAIAVIAVVGQSIWVLVILAGISAWPAVARAVRAQVVSLREREFVMASRALGAGDFWILTRHVLPNLLWLVIVVVTIQLRGLILFEAFLSFLGLGVPPPQASWGSMIDAGRQYLVTSWWISAVPGMALVLTVVSISLIGDWLRDVLDPTLRQP</sequence>
<evidence type="ECO:0000256" key="4">
    <source>
        <dbReference type="ARBA" id="ARBA00022692"/>
    </source>
</evidence>
<feature type="transmembrane region" description="Helical" evidence="7">
    <location>
        <begin position="35"/>
        <end position="58"/>
    </location>
</feature>
<dbReference type="Pfam" id="PF12911">
    <property type="entry name" value="OppC_N"/>
    <property type="match status" value="1"/>
</dbReference>
<comment type="caution">
    <text evidence="10">The sequence shown here is derived from an EMBL/GenBank/DDBJ whole genome shotgun (WGS) entry which is preliminary data.</text>
</comment>
<gene>
    <name evidence="10" type="ORF">ENP34_06550</name>
</gene>
<evidence type="ECO:0000259" key="9">
    <source>
        <dbReference type="PROSITE" id="PS50928"/>
    </source>
</evidence>